<protein>
    <submittedName>
        <fullName evidence="1">Uncharacterized protein</fullName>
    </submittedName>
</protein>
<dbReference type="EMBL" id="JABFAA010000003">
    <property type="protein sequence ID" value="MBA0678983.1"/>
    <property type="molecule type" value="Genomic_DNA"/>
</dbReference>
<reference evidence="1 2" key="1">
    <citation type="journal article" date="2019" name="Genome Biol. Evol.">
        <title>Insights into the evolution of the New World diploid cottons (Gossypium, subgenus Houzingenia) based on genome sequencing.</title>
        <authorList>
            <person name="Grover C.E."/>
            <person name="Arick M.A. 2nd"/>
            <person name="Thrash A."/>
            <person name="Conover J.L."/>
            <person name="Sanders W.S."/>
            <person name="Peterson D.G."/>
            <person name="Frelichowski J.E."/>
            <person name="Scheffler J.A."/>
            <person name="Scheffler B.E."/>
            <person name="Wendel J.F."/>
        </authorList>
    </citation>
    <scope>NUCLEOTIDE SEQUENCE [LARGE SCALE GENOMIC DNA]</scope>
    <source>
        <strain evidence="1">185</strain>
        <tissue evidence="1">Leaf</tissue>
    </source>
</reference>
<dbReference type="Proteomes" id="UP000593577">
    <property type="component" value="Unassembled WGS sequence"/>
</dbReference>
<comment type="caution">
    <text evidence="1">The sequence shown here is derived from an EMBL/GenBank/DDBJ whole genome shotgun (WGS) entry which is preliminary data.</text>
</comment>
<keyword evidence="2" id="KW-1185">Reference proteome</keyword>
<gene>
    <name evidence="1" type="ORF">Goari_020298</name>
</gene>
<evidence type="ECO:0000313" key="2">
    <source>
        <dbReference type="Proteomes" id="UP000593577"/>
    </source>
</evidence>
<accession>A0A7J8WVK1</accession>
<sequence>MHMEKDMEKVVEPEVVRVVAIILKSTLSPLQFTKSINIVTTSTKRNKCNLVTKTKTSKDIARNFGIEMDGLKSCII</sequence>
<proteinExistence type="predicted"/>
<dbReference type="AlphaFoldDB" id="A0A7J8WVK1"/>
<evidence type="ECO:0000313" key="1">
    <source>
        <dbReference type="EMBL" id="MBA0678983.1"/>
    </source>
</evidence>
<name>A0A7J8WVK1_GOSAI</name>
<organism evidence="1 2">
    <name type="scientific">Gossypium aridum</name>
    <name type="common">American cotton</name>
    <name type="synonym">Erioxylum aridum</name>
    <dbReference type="NCBI Taxonomy" id="34290"/>
    <lineage>
        <taxon>Eukaryota</taxon>
        <taxon>Viridiplantae</taxon>
        <taxon>Streptophyta</taxon>
        <taxon>Embryophyta</taxon>
        <taxon>Tracheophyta</taxon>
        <taxon>Spermatophyta</taxon>
        <taxon>Magnoliopsida</taxon>
        <taxon>eudicotyledons</taxon>
        <taxon>Gunneridae</taxon>
        <taxon>Pentapetalae</taxon>
        <taxon>rosids</taxon>
        <taxon>malvids</taxon>
        <taxon>Malvales</taxon>
        <taxon>Malvaceae</taxon>
        <taxon>Malvoideae</taxon>
        <taxon>Gossypium</taxon>
    </lineage>
</organism>